<keyword evidence="5 16" id="KW-0812">Transmembrane</keyword>
<evidence type="ECO:0000256" key="16">
    <source>
        <dbReference type="SAM" id="Phobius"/>
    </source>
</evidence>
<comment type="subcellular location">
    <subcellularLocation>
        <location evidence="1">Cell membrane</location>
        <topology evidence="1">Single-pass type I membrane protein</topology>
    </subcellularLocation>
</comment>
<keyword evidence="10 16" id="KW-1133">Transmembrane helix</keyword>
<evidence type="ECO:0000256" key="6">
    <source>
        <dbReference type="ARBA" id="ARBA00022729"/>
    </source>
</evidence>
<dbReference type="InterPro" id="IPR016201">
    <property type="entry name" value="PSI"/>
</dbReference>
<feature type="chain" id="PRO_5042898725" description="Sema domain-containing protein" evidence="17">
    <location>
        <begin position="25"/>
        <end position="1940"/>
    </location>
</feature>
<dbReference type="Gene3D" id="3.10.20.90">
    <property type="entry name" value="Phosphatidylinositol 3-kinase Catalytic Subunit, Chain A, domain 1"/>
    <property type="match status" value="1"/>
</dbReference>
<dbReference type="Proteomes" id="UP001367676">
    <property type="component" value="Unassembled WGS sequence"/>
</dbReference>
<dbReference type="InterPro" id="IPR046800">
    <property type="entry name" value="Plexin_RBD"/>
</dbReference>
<dbReference type="SMART" id="SM00423">
    <property type="entry name" value="PSI"/>
    <property type="match status" value="3"/>
</dbReference>
<evidence type="ECO:0000256" key="12">
    <source>
        <dbReference type="ARBA" id="ARBA00023157"/>
    </source>
</evidence>
<keyword evidence="20" id="KW-1185">Reference proteome</keyword>
<keyword evidence="8" id="KW-0221">Differentiation</keyword>
<evidence type="ECO:0000313" key="19">
    <source>
        <dbReference type="EMBL" id="KAK7582164.1"/>
    </source>
</evidence>
<dbReference type="Pfam" id="PF01833">
    <property type="entry name" value="TIG"/>
    <property type="match status" value="4"/>
</dbReference>
<dbReference type="InterPro" id="IPR002165">
    <property type="entry name" value="Plexin_repeat"/>
</dbReference>
<dbReference type="InterPro" id="IPR002909">
    <property type="entry name" value="IPT_dom"/>
</dbReference>
<dbReference type="GO" id="GO:0120025">
    <property type="term" value="C:plasma membrane bounded cell projection"/>
    <property type="evidence" value="ECO:0007669"/>
    <property type="project" value="UniProtKB-ARBA"/>
</dbReference>
<dbReference type="CDD" id="cd01180">
    <property type="entry name" value="IPT_plexin_repeat1"/>
    <property type="match status" value="1"/>
</dbReference>
<dbReference type="Pfam" id="PF17960">
    <property type="entry name" value="TIG_plexin"/>
    <property type="match status" value="1"/>
</dbReference>
<evidence type="ECO:0000256" key="2">
    <source>
        <dbReference type="ARBA" id="ARBA00010297"/>
    </source>
</evidence>
<dbReference type="GO" id="GO:0002116">
    <property type="term" value="C:semaphorin receptor complex"/>
    <property type="evidence" value="ECO:0007669"/>
    <property type="project" value="TreeGrafter"/>
</dbReference>
<reference evidence="19 20" key="1">
    <citation type="submission" date="2024-03" db="EMBL/GenBank/DDBJ databases">
        <title>Adaptation during the transition from Ophiocordyceps entomopathogen to insect associate is accompanied by gene loss and intensified selection.</title>
        <authorList>
            <person name="Ward C.M."/>
            <person name="Onetto C.A."/>
            <person name="Borneman A.R."/>
        </authorList>
    </citation>
    <scope>NUCLEOTIDE SEQUENCE [LARGE SCALE GENOMIC DNA]</scope>
    <source>
        <strain evidence="19">AWRI1</strain>
        <tissue evidence="19">Single Adult Female</tissue>
    </source>
</reference>
<dbReference type="PANTHER" id="PTHR22625">
    <property type="entry name" value="PLEXIN"/>
    <property type="match status" value="1"/>
</dbReference>
<dbReference type="GO" id="GO:0005886">
    <property type="term" value="C:plasma membrane"/>
    <property type="evidence" value="ECO:0007669"/>
    <property type="project" value="UniProtKB-SubCell"/>
</dbReference>
<dbReference type="PANTHER" id="PTHR22625:SF44">
    <property type="entry name" value="PLEXIN-B"/>
    <property type="match status" value="1"/>
</dbReference>
<dbReference type="PROSITE" id="PS51004">
    <property type="entry name" value="SEMA"/>
    <property type="match status" value="1"/>
</dbReference>
<dbReference type="SUPFAM" id="SSF81296">
    <property type="entry name" value="E set domains"/>
    <property type="match status" value="4"/>
</dbReference>
<keyword evidence="6 17" id="KW-0732">Signal</keyword>
<dbReference type="GO" id="GO:0030334">
    <property type="term" value="P:regulation of cell migration"/>
    <property type="evidence" value="ECO:0007669"/>
    <property type="project" value="TreeGrafter"/>
</dbReference>
<dbReference type="Pfam" id="PF20170">
    <property type="entry name" value="Plexin_RBD"/>
    <property type="match status" value="1"/>
</dbReference>
<evidence type="ECO:0000313" key="20">
    <source>
        <dbReference type="Proteomes" id="UP001367676"/>
    </source>
</evidence>
<dbReference type="InterPro" id="IPR015943">
    <property type="entry name" value="WD40/YVTN_repeat-like_dom_sf"/>
</dbReference>
<evidence type="ECO:0000256" key="8">
    <source>
        <dbReference type="ARBA" id="ARBA00022782"/>
    </source>
</evidence>
<gene>
    <name evidence="19" type="ORF">V9T40_013609</name>
</gene>
<keyword evidence="14" id="KW-0325">Glycoprotein</keyword>
<dbReference type="InterPro" id="IPR041362">
    <property type="entry name" value="TIG2_plexin"/>
</dbReference>
<evidence type="ECO:0000259" key="18">
    <source>
        <dbReference type="PROSITE" id="PS51004"/>
    </source>
</evidence>
<dbReference type="Pfam" id="PF24479">
    <property type="entry name" value="PSI_PlexinA-B"/>
    <property type="match status" value="1"/>
</dbReference>
<dbReference type="Gene3D" id="2.60.40.10">
    <property type="entry name" value="Immunoglobulins"/>
    <property type="match status" value="6"/>
</dbReference>
<dbReference type="Pfam" id="PF08337">
    <property type="entry name" value="Plexin_cytopl"/>
    <property type="match status" value="1"/>
</dbReference>
<keyword evidence="11 16" id="KW-0472">Membrane</keyword>
<evidence type="ECO:0000256" key="7">
    <source>
        <dbReference type="ARBA" id="ARBA00022737"/>
    </source>
</evidence>
<proteinExistence type="inferred from homology"/>
<evidence type="ECO:0000256" key="5">
    <source>
        <dbReference type="ARBA" id="ARBA00022692"/>
    </source>
</evidence>
<keyword evidence="13" id="KW-0675">Receptor</keyword>
<evidence type="ECO:0000256" key="14">
    <source>
        <dbReference type="ARBA" id="ARBA00023180"/>
    </source>
</evidence>
<dbReference type="InterPro" id="IPR013548">
    <property type="entry name" value="Plexin_cytoplasmic_RasGAP_dom"/>
</dbReference>
<dbReference type="Pfam" id="PF18020">
    <property type="entry name" value="TIG_2"/>
    <property type="match status" value="1"/>
</dbReference>
<dbReference type="InterPro" id="IPR013783">
    <property type="entry name" value="Ig-like_fold"/>
</dbReference>
<dbReference type="FunFam" id="3.10.20.90:FF:000213">
    <property type="entry name" value="Plexin A4, B"/>
    <property type="match status" value="1"/>
</dbReference>
<evidence type="ECO:0000256" key="11">
    <source>
        <dbReference type="ARBA" id="ARBA00023136"/>
    </source>
</evidence>
<dbReference type="Pfam" id="PF01403">
    <property type="entry name" value="Sema"/>
    <property type="match status" value="1"/>
</dbReference>
<evidence type="ECO:0000256" key="15">
    <source>
        <dbReference type="PROSITE-ProRule" id="PRU00352"/>
    </source>
</evidence>
<evidence type="ECO:0000256" key="3">
    <source>
        <dbReference type="ARBA" id="ARBA00022473"/>
    </source>
</evidence>
<keyword evidence="9" id="KW-0524">Neurogenesis</keyword>
<sequence>MGIRHAAIVVVTLLLLHVTSCVFADGPIAAVFPSHSSSSVPDSSNCSLRNMKALNHLALDRSTGRIYVGGVNRLVQLDASLRVEECQFTGPRNDSAQCHASGCSSIDIETILQDNVNKVLLLDSESGVVIACGSLSQGACEKYPFGNLSAPSQFMPVSIAANDEHSSTYAFIGPEHYNQWGQSNVLYVGTTYTNNGEYRADVPAISSRRLDTLHLAEDTFSKQSLLRIDVKYRDHFLVKYVYGFNYSDFAYFVIVQKQSHLPGQEELGYVTRLARVCINDANYDSYTEVTLQCLVKEEAGDGKERVVNYNLAQDVKLAAAGEELAASLGIRAGEAILAASFSPSRGITNEPQNQSALCTYSMKDVEAKFNENIHMCFNGSVKYRNMAYISGLILNGDCPSAGTTGNIYNFCEVGLRISGFVPISTEAAIYITNKLVTSVTITVTEKSTVAFLGTSDGVMKKILLVGFLDGIEYEELTLDSGNAILPDTTVSPIGGYIYVLTTSKVMKVSLEHCVSYSNCSSCLEAKDPYCGWCSLEKRCTVRSACQQASQSLPRWLSYGAGQQCIDFEQVLPDRIPINQITTVHLTIRTLPELPAGAKYRCVFGGAEPIDAGVTPFGLTCPTPSISYRPKISEGQDHVYVPLSVRSSETNKDFVSRNFAYFDCGSHKKCSDCVKSNWACNWCIYQNECIHNATECHGGTIISGEKNPVKLQLHGRNSCPRFRVPSEPILIPNGVSKSIVIEVENMPQPKPGNTGFKCIISVEDARMKIPAKVEDGRRIICEKTLYSFRANKGEVEASVTIEWNRGHHVDTTNVTLYKCEILGSHREHADCSLCITRNSKYHCSWCNNACSYQESCPMSYSSECPKPRIDVIKPLSGPVEGGTLITIEGSNLGLKEDDVRNKIQIGGSPCSLVEYEVSVRIVCRTGFSNIKKSAPIVIGNAAGFTESSVHFSYENVILSGVTPQVGPLSGGTQLAVTGSHLNIGSHTTAYLDELPCHINSTQATSSRITCITSRASLPRAIRTLTLIIDGANRTLSGHPFEYKSDPAIAEIKPLMSFVSGGRVITVHGTNFDTIQNPEMVVFMNSDFHYPINKTECRVLSSTQMECPSPAVNFQFLKSTMESISYRRRRRRSIASKSNDAHNLILKIGFIMDLVESVKDLEKHYKDLPSTIVYVEDPKFNRFPNEEKLYKGDTLVIEGENLNAASDEFDVRVTIGSVACNITSLASTQLVCIPPQVQPAATDEVGKATAPSLPLVVVRVGTTLRYPLGYIRYDMVSNSNFPTEAVAGIIAGIASVLILFIIGLTFFRRKSTQAEREYKRIQIQMDTLESNVRLECKQAFAELQTDMTDLTADLESSGIPTLDHNEYILKVFFPGVRDHPILSDPKMRMNCPPTNYDAAMLQFEQLINNKYFLLSFIETLESQKSFDLRDRVNVASLLMTVLMSKMEYATDILRCLLLRLIDKSVASKHPQMMLRRTESVVEKMLTNWLALCMYSYLKDYAGSSLFLLYKAIKHQVEKGPVDAVTHEARYSLSEDRLLREQIDHNVVTLHVLQDDVDEKIQCKVLDCDTISQVKSKILDALYKTTPFSMRPSIHDVDLEWRHGRGGHLTLRDEDVTSKTLCGWRKLNTLAHYGVRESAVMSLIPRTPENYAPSCKQPCQNYNFGFPTVTSVYFTNSLSPIITTSNGGLENVSVNYYHLVKPVDEHQYFASKISERTHKAIPEIYLTRLLSTKGTIQKFVDDFFTTILTANDALPPAVKWLFDLFDDAFRRHNIMDPEVLHAWKSNSLPLRFWVNFIKNPDFIFDINKTPTVDSCLSVIAQTFIDSCSMTDHRLGKDSPSNKLLFAKDIPHYRDMVARFYCNIQLMPSVSDQELSSAMQQLSASQFGHFSSISALKELYIYVSKYHDEILESLDLDPYCKGTHLSHKLENVACTLEGEETSAC</sequence>
<dbReference type="GO" id="GO:0050772">
    <property type="term" value="P:positive regulation of axonogenesis"/>
    <property type="evidence" value="ECO:0007669"/>
    <property type="project" value="TreeGrafter"/>
</dbReference>
<accession>A0AAN9TSG6</accession>
<dbReference type="FunFam" id="2.60.40.10:FF:000728">
    <property type="entry name" value="Plexin D1"/>
    <property type="match status" value="1"/>
</dbReference>
<dbReference type="InterPro" id="IPR001627">
    <property type="entry name" value="Semap_dom"/>
</dbReference>
<dbReference type="InterPro" id="IPR031148">
    <property type="entry name" value="Plexin"/>
</dbReference>
<dbReference type="EMBL" id="JBBCAQ010000033">
    <property type="protein sequence ID" value="KAK7582164.1"/>
    <property type="molecule type" value="Genomic_DNA"/>
</dbReference>
<dbReference type="SUPFAM" id="SSF48350">
    <property type="entry name" value="GTPase activation domain, GAP"/>
    <property type="match status" value="1"/>
</dbReference>
<dbReference type="SMART" id="SM00630">
    <property type="entry name" value="Sema"/>
    <property type="match status" value="1"/>
</dbReference>
<dbReference type="GO" id="GO:0097374">
    <property type="term" value="P:sensory neuron axon guidance"/>
    <property type="evidence" value="ECO:0007669"/>
    <property type="project" value="TreeGrafter"/>
</dbReference>
<keyword evidence="7" id="KW-0677">Repeat</keyword>
<comment type="caution">
    <text evidence="19">The sequence shown here is derived from an EMBL/GenBank/DDBJ whole genome shotgun (WGS) entry which is preliminary data.</text>
</comment>
<name>A0AAN9TSG6_9HEMI</name>
<dbReference type="SMART" id="SM00429">
    <property type="entry name" value="IPT"/>
    <property type="match status" value="4"/>
</dbReference>
<dbReference type="GO" id="GO:0007162">
    <property type="term" value="P:negative regulation of cell adhesion"/>
    <property type="evidence" value="ECO:0007669"/>
    <property type="project" value="TreeGrafter"/>
</dbReference>
<dbReference type="InterPro" id="IPR036352">
    <property type="entry name" value="Semap_dom_sf"/>
</dbReference>
<evidence type="ECO:0000256" key="17">
    <source>
        <dbReference type="SAM" id="SignalP"/>
    </source>
</evidence>
<feature type="domain" description="Sema" evidence="18">
    <location>
        <begin position="32"/>
        <end position="510"/>
    </location>
</feature>
<feature type="transmembrane region" description="Helical" evidence="16">
    <location>
        <begin position="1283"/>
        <end position="1305"/>
    </location>
</feature>
<dbReference type="FunFam" id="2.60.40.10:FF:000203">
    <property type="entry name" value="Plexin B2"/>
    <property type="match status" value="1"/>
</dbReference>
<dbReference type="GO" id="GO:0008045">
    <property type="term" value="P:motor neuron axon guidance"/>
    <property type="evidence" value="ECO:0007669"/>
    <property type="project" value="TreeGrafter"/>
</dbReference>
<evidence type="ECO:0000256" key="4">
    <source>
        <dbReference type="ARBA" id="ARBA00022475"/>
    </source>
</evidence>
<keyword evidence="3" id="KW-0217">Developmental protein</keyword>
<dbReference type="Pfam" id="PF01437">
    <property type="entry name" value="PSI"/>
    <property type="match status" value="1"/>
</dbReference>
<dbReference type="SUPFAM" id="SSF101912">
    <property type="entry name" value="Sema domain"/>
    <property type="match status" value="1"/>
</dbReference>
<dbReference type="CDD" id="cd11236">
    <property type="entry name" value="Sema_plexin_like"/>
    <property type="match status" value="1"/>
</dbReference>
<dbReference type="FunFam" id="1.10.506.10:FF:000027">
    <property type="entry name" value="Plexin A, isoform B"/>
    <property type="match status" value="1"/>
</dbReference>
<dbReference type="GO" id="GO:0017154">
    <property type="term" value="F:semaphorin receptor activity"/>
    <property type="evidence" value="ECO:0007669"/>
    <property type="project" value="InterPro"/>
</dbReference>
<evidence type="ECO:0000256" key="1">
    <source>
        <dbReference type="ARBA" id="ARBA00004251"/>
    </source>
</evidence>
<dbReference type="SUPFAM" id="SSF103575">
    <property type="entry name" value="Plexin repeat"/>
    <property type="match status" value="2"/>
</dbReference>
<comment type="caution">
    <text evidence="15">Lacks conserved residue(s) required for the propagation of feature annotation.</text>
</comment>
<dbReference type="CDD" id="cd12205">
    <property type="entry name" value="RasGAP_plexin"/>
    <property type="match status" value="1"/>
</dbReference>
<dbReference type="Gene3D" id="1.10.506.10">
    <property type="entry name" value="GTPase Activation - p120gap, domain 1"/>
    <property type="match status" value="1"/>
</dbReference>
<dbReference type="InterPro" id="IPR014756">
    <property type="entry name" value="Ig_E-set"/>
</dbReference>
<evidence type="ECO:0000256" key="10">
    <source>
        <dbReference type="ARBA" id="ARBA00022989"/>
    </source>
</evidence>
<protein>
    <recommendedName>
        <fullName evidence="18">Sema domain-containing protein</fullName>
    </recommendedName>
</protein>
<comment type="similarity">
    <text evidence="2">Belongs to the plexin family.</text>
</comment>
<dbReference type="FunFam" id="2.60.40.10:FF:000071">
    <property type="entry name" value="Plexin A2"/>
    <property type="match status" value="1"/>
</dbReference>
<dbReference type="GO" id="GO:0008360">
    <property type="term" value="P:regulation of cell shape"/>
    <property type="evidence" value="ECO:0007669"/>
    <property type="project" value="TreeGrafter"/>
</dbReference>
<organism evidence="19 20">
    <name type="scientific">Parthenolecanium corni</name>
    <dbReference type="NCBI Taxonomy" id="536013"/>
    <lineage>
        <taxon>Eukaryota</taxon>
        <taxon>Metazoa</taxon>
        <taxon>Ecdysozoa</taxon>
        <taxon>Arthropoda</taxon>
        <taxon>Hexapoda</taxon>
        <taxon>Insecta</taxon>
        <taxon>Pterygota</taxon>
        <taxon>Neoptera</taxon>
        <taxon>Paraneoptera</taxon>
        <taxon>Hemiptera</taxon>
        <taxon>Sternorrhyncha</taxon>
        <taxon>Coccoidea</taxon>
        <taxon>Coccidae</taxon>
        <taxon>Parthenolecanium</taxon>
    </lineage>
</organism>
<dbReference type="InterPro" id="IPR041019">
    <property type="entry name" value="TIG1_plexin"/>
</dbReference>
<evidence type="ECO:0000256" key="13">
    <source>
        <dbReference type="ARBA" id="ARBA00023170"/>
    </source>
</evidence>
<keyword evidence="4" id="KW-1003">Cell membrane</keyword>
<dbReference type="Gene3D" id="2.130.10.10">
    <property type="entry name" value="YVTN repeat-like/Quinoprotein amine dehydrogenase"/>
    <property type="match status" value="1"/>
</dbReference>
<keyword evidence="12" id="KW-1015">Disulfide bond</keyword>
<evidence type="ECO:0000256" key="9">
    <source>
        <dbReference type="ARBA" id="ARBA00022902"/>
    </source>
</evidence>
<feature type="signal peptide" evidence="17">
    <location>
        <begin position="1"/>
        <end position="24"/>
    </location>
</feature>
<dbReference type="InterPro" id="IPR008936">
    <property type="entry name" value="Rho_GTPase_activation_prot"/>
</dbReference>